<keyword evidence="2" id="KW-0540">Nuclease</keyword>
<dbReference type="InterPro" id="IPR012337">
    <property type="entry name" value="RNaseH-like_sf"/>
</dbReference>
<dbReference type="GO" id="GO:0046872">
    <property type="term" value="F:metal ion binding"/>
    <property type="evidence" value="ECO:0007669"/>
    <property type="project" value="UniProtKB-KW"/>
</dbReference>
<keyword evidence="6" id="KW-0460">Magnesium</keyword>
<dbReference type="SMART" id="SM00474">
    <property type="entry name" value="35EXOc"/>
    <property type="match status" value="1"/>
</dbReference>
<comment type="subcellular location">
    <subcellularLocation>
        <location evidence="1">Nucleus</location>
    </subcellularLocation>
</comment>
<sequence>MAIAIRGCKGKAKATDVNSSQLSEGSYFSTRKRVASTSASPSTIGSRTTLPVAGSRGPWKPGRPIRFGDGDAVSEAAPSAQIARTPVQRWQARQEIDLEKDRLEINLQAYSYKRPLGHSLAVAAKLSGTPQQSQRNAPSLRYTADLSEAEEVLACLGAGPLGFDMEWDISTRRGQPECPTAVVQICSASLIVVLHISVMKQIPLALQRILTDPGIIKCGVAIGNDAKKFARDFAIGIRNAVELSQLAKVAAPEEWAGRKHLISLRDLCRVHLQQKLLKGEVRTSTWSKPPLTKSQIEYGACDAYVGLELLSFFITTLQQRAISSEPAGVDCEKLYEAASATVQPLHPKVLRALQESALQNPFAAQKAAGKVNATVTISATRGNDRLVQQQINLSSRSVLSPSAAVDAAPSAFVPTYQQAFHLWHEKSLSVGAIGRYMRSDEYPLKDTTVVGYILRALDEMRDVSVTPKLQQRLKDAVSGPDLSFVRRKYKKLLRKLGLVGEADKVLEVIVVDDSSVNPKD</sequence>
<gene>
    <name evidence="12" type="ORF">K437DRAFT_252888</name>
</gene>
<dbReference type="GeneID" id="25263428"/>
<evidence type="ECO:0000256" key="3">
    <source>
        <dbReference type="ARBA" id="ARBA00022723"/>
    </source>
</evidence>
<feature type="compositionally biased region" description="Polar residues" evidence="10">
    <location>
        <begin position="32"/>
        <end position="49"/>
    </location>
</feature>
<dbReference type="HOGENOM" id="CLU_523967_0_0_1"/>
<evidence type="ECO:0000313" key="13">
    <source>
        <dbReference type="Proteomes" id="UP000027361"/>
    </source>
</evidence>
<dbReference type="GO" id="GO:0003676">
    <property type="term" value="F:nucleic acid binding"/>
    <property type="evidence" value="ECO:0007669"/>
    <property type="project" value="InterPro"/>
</dbReference>
<keyword evidence="4" id="KW-0378">Hydrolase</keyword>
<dbReference type="SUPFAM" id="SSF53098">
    <property type="entry name" value="Ribonuclease H-like"/>
    <property type="match status" value="1"/>
</dbReference>
<evidence type="ECO:0000256" key="10">
    <source>
        <dbReference type="SAM" id="MobiDB-lite"/>
    </source>
</evidence>
<dbReference type="Pfam" id="PF01612">
    <property type="entry name" value="DNA_pol_A_exo1"/>
    <property type="match status" value="1"/>
</dbReference>
<dbReference type="PANTHER" id="PTHR13620:SF109">
    <property type="entry name" value="3'-5' EXONUCLEASE"/>
    <property type="match status" value="1"/>
</dbReference>
<comment type="caution">
    <text evidence="12">The sequence shown here is derived from an EMBL/GenBank/DDBJ whole genome shotgun (WGS) entry which is preliminary data.</text>
</comment>
<dbReference type="RefSeq" id="XP_013246400.1">
    <property type="nucleotide sequence ID" value="XM_013390946.1"/>
</dbReference>
<dbReference type="CDD" id="cd06141">
    <property type="entry name" value="WRN_exo"/>
    <property type="match status" value="1"/>
</dbReference>
<name>A0A066WS62_TILAU</name>
<dbReference type="InterPro" id="IPR051132">
    <property type="entry name" value="3-5_Exonuclease_domain"/>
</dbReference>
<protein>
    <recommendedName>
        <fullName evidence="8">3'-5' exonuclease</fullName>
    </recommendedName>
    <alternativeName>
        <fullName evidence="9">Werner Syndrome-like exonuclease</fullName>
    </alternativeName>
</protein>
<evidence type="ECO:0000256" key="5">
    <source>
        <dbReference type="ARBA" id="ARBA00022839"/>
    </source>
</evidence>
<dbReference type="STRING" id="1037660.A0A066WS62"/>
<dbReference type="InterPro" id="IPR002562">
    <property type="entry name" value="3'-5'_exonuclease_dom"/>
</dbReference>
<dbReference type="AlphaFoldDB" id="A0A066WS62"/>
<dbReference type="PANTHER" id="PTHR13620">
    <property type="entry name" value="3-5 EXONUCLEASE"/>
    <property type="match status" value="1"/>
</dbReference>
<evidence type="ECO:0000256" key="9">
    <source>
        <dbReference type="ARBA" id="ARBA00042761"/>
    </source>
</evidence>
<evidence type="ECO:0000256" key="4">
    <source>
        <dbReference type="ARBA" id="ARBA00022801"/>
    </source>
</evidence>
<evidence type="ECO:0000256" key="8">
    <source>
        <dbReference type="ARBA" id="ARBA00040531"/>
    </source>
</evidence>
<keyword evidence="7" id="KW-0539">Nucleus</keyword>
<evidence type="ECO:0000256" key="2">
    <source>
        <dbReference type="ARBA" id="ARBA00022722"/>
    </source>
</evidence>
<reference evidence="12 13" key="1">
    <citation type="submission" date="2014-05" db="EMBL/GenBank/DDBJ databases">
        <title>Draft genome sequence of a rare smut relative, Tilletiaria anomala UBC 951.</title>
        <authorList>
            <consortium name="DOE Joint Genome Institute"/>
            <person name="Toome M."/>
            <person name="Kuo A."/>
            <person name="Henrissat B."/>
            <person name="Lipzen A."/>
            <person name="Tritt A."/>
            <person name="Yoshinaga Y."/>
            <person name="Zane M."/>
            <person name="Barry K."/>
            <person name="Grigoriev I.V."/>
            <person name="Spatafora J.W."/>
            <person name="Aimea M.C."/>
        </authorList>
    </citation>
    <scope>NUCLEOTIDE SEQUENCE [LARGE SCALE GENOMIC DNA]</scope>
    <source>
        <strain evidence="12 13">UBC 951</strain>
    </source>
</reference>
<feature type="region of interest" description="Disordered" evidence="10">
    <location>
        <begin position="32"/>
        <end position="61"/>
    </location>
</feature>
<keyword evidence="13" id="KW-1185">Reference proteome</keyword>
<evidence type="ECO:0000256" key="1">
    <source>
        <dbReference type="ARBA" id="ARBA00004123"/>
    </source>
</evidence>
<dbReference type="EMBL" id="JMSN01000001">
    <property type="protein sequence ID" value="KDN53525.1"/>
    <property type="molecule type" value="Genomic_DNA"/>
</dbReference>
<dbReference type="Gene3D" id="3.30.420.10">
    <property type="entry name" value="Ribonuclease H-like superfamily/Ribonuclease H"/>
    <property type="match status" value="1"/>
</dbReference>
<dbReference type="GO" id="GO:0006139">
    <property type="term" value="P:nucleobase-containing compound metabolic process"/>
    <property type="evidence" value="ECO:0007669"/>
    <property type="project" value="InterPro"/>
</dbReference>
<evidence type="ECO:0000313" key="12">
    <source>
        <dbReference type="EMBL" id="KDN53525.1"/>
    </source>
</evidence>
<accession>A0A066WS62</accession>
<dbReference type="GO" id="GO:0005634">
    <property type="term" value="C:nucleus"/>
    <property type="evidence" value="ECO:0007669"/>
    <property type="project" value="UniProtKB-SubCell"/>
</dbReference>
<keyword evidence="3" id="KW-0479">Metal-binding</keyword>
<feature type="domain" description="3'-5' exonuclease" evidence="11">
    <location>
        <begin position="140"/>
        <end position="318"/>
    </location>
</feature>
<dbReference type="GO" id="GO:0008408">
    <property type="term" value="F:3'-5' exonuclease activity"/>
    <property type="evidence" value="ECO:0007669"/>
    <property type="project" value="InterPro"/>
</dbReference>
<dbReference type="OrthoDB" id="18193at2759"/>
<evidence type="ECO:0000259" key="11">
    <source>
        <dbReference type="SMART" id="SM00474"/>
    </source>
</evidence>
<proteinExistence type="predicted"/>
<evidence type="ECO:0000256" key="7">
    <source>
        <dbReference type="ARBA" id="ARBA00023242"/>
    </source>
</evidence>
<organism evidence="12 13">
    <name type="scientific">Tilletiaria anomala (strain ATCC 24038 / CBS 436.72 / UBC 951)</name>
    <dbReference type="NCBI Taxonomy" id="1037660"/>
    <lineage>
        <taxon>Eukaryota</taxon>
        <taxon>Fungi</taxon>
        <taxon>Dikarya</taxon>
        <taxon>Basidiomycota</taxon>
        <taxon>Ustilaginomycotina</taxon>
        <taxon>Exobasidiomycetes</taxon>
        <taxon>Georgefischeriales</taxon>
        <taxon>Tilletiariaceae</taxon>
        <taxon>Tilletiaria</taxon>
    </lineage>
</organism>
<dbReference type="InterPro" id="IPR036397">
    <property type="entry name" value="RNaseH_sf"/>
</dbReference>
<dbReference type="InParanoid" id="A0A066WS62"/>
<evidence type="ECO:0000256" key="6">
    <source>
        <dbReference type="ARBA" id="ARBA00022842"/>
    </source>
</evidence>
<dbReference type="Proteomes" id="UP000027361">
    <property type="component" value="Unassembled WGS sequence"/>
</dbReference>
<keyword evidence="5" id="KW-0269">Exonuclease</keyword>